<evidence type="ECO:0000313" key="1">
    <source>
        <dbReference type="EMBL" id="KAF2107068.1"/>
    </source>
</evidence>
<protein>
    <recommendedName>
        <fullName evidence="3">Heterokaryon incompatibility domain-containing protein</fullName>
    </recommendedName>
</protein>
<dbReference type="PANTHER" id="PTHR33112:SF16">
    <property type="entry name" value="HETEROKARYON INCOMPATIBILITY DOMAIN-CONTAINING PROTEIN"/>
    <property type="match status" value="1"/>
</dbReference>
<sequence>MGTIYERAFLRLAASGASDSTEGLFKVPHETRPSPICVPFLSPDDGPHGSFYIQVAYNGTNPTCGPLVERAWVFQESELARRTVVFGKGSLSWVCRESDYTERFCEPHEWGRKWQRRPHDWTSKLDNYMY</sequence>
<dbReference type="AlphaFoldDB" id="A0A6A5YLM7"/>
<dbReference type="PANTHER" id="PTHR33112">
    <property type="entry name" value="DOMAIN PROTEIN, PUTATIVE-RELATED"/>
    <property type="match status" value="1"/>
</dbReference>
<gene>
    <name evidence="1" type="ORF">BDV96DRAFT_590070</name>
</gene>
<reference evidence="1" key="1">
    <citation type="journal article" date="2020" name="Stud. Mycol.">
        <title>101 Dothideomycetes genomes: a test case for predicting lifestyles and emergence of pathogens.</title>
        <authorList>
            <person name="Haridas S."/>
            <person name="Albert R."/>
            <person name="Binder M."/>
            <person name="Bloem J."/>
            <person name="Labutti K."/>
            <person name="Salamov A."/>
            <person name="Andreopoulos B."/>
            <person name="Baker S."/>
            <person name="Barry K."/>
            <person name="Bills G."/>
            <person name="Bluhm B."/>
            <person name="Cannon C."/>
            <person name="Castanera R."/>
            <person name="Culley D."/>
            <person name="Daum C."/>
            <person name="Ezra D."/>
            <person name="Gonzalez J."/>
            <person name="Henrissat B."/>
            <person name="Kuo A."/>
            <person name="Liang C."/>
            <person name="Lipzen A."/>
            <person name="Lutzoni F."/>
            <person name="Magnuson J."/>
            <person name="Mondo S."/>
            <person name="Nolan M."/>
            <person name="Ohm R."/>
            <person name="Pangilinan J."/>
            <person name="Park H.-J."/>
            <person name="Ramirez L."/>
            <person name="Alfaro M."/>
            <person name="Sun H."/>
            <person name="Tritt A."/>
            <person name="Yoshinaga Y."/>
            <person name="Zwiers L.-H."/>
            <person name="Turgeon B."/>
            <person name="Goodwin S."/>
            <person name="Spatafora J."/>
            <person name="Crous P."/>
            <person name="Grigoriev I."/>
        </authorList>
    </citation>
    <scope>NUCLEOTIDE SEQUENCE</scope>
    <source>
        <strain evidence="1">CBS 627.86</strain>
    </source>
</reference>
<evidence type="ECO:0008006" key="3">
    <source>
        <dbReference type="Google" id="ProtNLM"/>
    </source>
</evidence>
<evidence type="ECO:0000313" key="2">
    <source>
        <dbReference type="Proteomes" id="UP000799770"/>
    </source>
</evidence>
<accession>A0A6A5YLM7</accession>
<dbReference type="OrthoDB" id="5347061at2759"/>
<dbReference type="EMBL" id="ML977357">
    <property type="protein sequence ID" value="KAF2107068.1"/>
    <property type="molecule type" value="Genomic_DNA"/>
</dbReference>
<proteinExistence type="predicted"/>
<organism evidence="1 2">
    <name type="scientific">Lophiotrema nucula</name>
    <dbReference type="NCBI Taxonomy" id="690887"/>
    <lineage>
        <taxon>Eukaryota</taxon>
        <taxon>Fungi</taxon>
        <taxon>Dikarya</taxon>
        <taxon>Ascomycota</taxon>
        <taxon>Pezizomycotina</taxon>
        <taxon>Dothideomycetes</taxon>
        <taxon>Pleosporomycetidae</taxon>
        <taxon>Pleosporales</taxon>
        <taxon>Lophiotremataceae</taxon>
        <taxon>Lophiotrema</taxon>
    </lineage>
</organism>
<name>A0A6A5YLM7_9PLEO</name>
<keyword evidence="2" id="KW-1185">Reference proteome</keyword>
<dbReference type="Proteomes" id="UP000799770">
    <property type="component" value="Unassembled WGS sequence"/>
</dbReference>